<feature type="region of interest" description="Disordered" evidence="6">
    <location>
        <begin position="1079"/>
        <end position="1183"/>
    </location>
</feature>
<dbReference type="InterPro" id="IPR049883">
    <property type="entry name" value="NOTCH1_EGF-like"/>
</dbReference>
<dbReference type="InterPro" id="IPR024731">
    <property type="entry name" value="NELL2-like_EGF"/>
</dbReference>
<evidence type="ECO:0000256" key="7">
    <source>
        <dbReference type="SAM" id="Phobius"/>
    </source>
</evidence>
<dbReference type="PANTHER" id="PTHR24034">
    <property type="entry name" value="EGF-LIKE DOMAIN-CONTAINING PROTEIN"/>
    <property type="match status" value="1"/>
</dbReference>
<keyword evidence="3" id="KW-0677">Repeat</keyword>
<feature type="compositionally biased region" description="Basic and acidic residues" evidence="6">
    <location>
        <begin position="648"/>
        <end position="657"/>
    </location>
</feature>
<feature type="region of interest" description="Disordered" evidence="6">
    <location>
        <begin position="1399"/>
        <end position="1460"/>
    </location>
</feature>
<feature type="domain" description="EGF-like" evidence="8">
    <location>
        <begin position="86"/>
        <end position="126"/>
    </location>
</feature>
<accession>A0A0G4FFT6</accession>
<feature type="compositionally biased region" description="Basic and acidic residues" evidence="6">
    <location>
        <begin position="1332"/>
        <end position="1346"/>
    </location>
</feature>
<dbReference type="VEuPathDB" id="CryptoDB:Cvel_16709"/>
<feature type="transmembrane region" description="Helical" evidence="7">
    <location>
        <begin position="1746"/>
        <end position="1768"/>
    </location>
</feature>
<dbReference type="SMART" id="SM00179">
    <property type="entry name" value="EGF_CA"/>
    <property type="match status" value="2"/>
</dbReference>
<evidence type="ECO:0000256" key="1">
    <source>
        <dbReference type="ARBA" id="ARBA00022536"/>
    </source>
</evidence>
<feature type="region of interest" description="Disordered" evidence="6">
    <location>
        <begin position="897"/>
        <end position="1010"/>
    </location>
</feature>
<feature type="transmembrane region" description="Helical" evidence="7">
    <location>
        <begin position="555"/>
        <end position="581"/>
    </location>
</feature>
<feature type="compositionally biased region" description="Basic and acidic residues" evidence="6">
    <location>
        <begin position="1116"/>
        <end position="1158"/>
    </location>
</feature>
<dbReference type="InterPro" id="IPR050751">
    <property type="entry name" value="ECM_structural_protein"/>
</dbReference>
<dbReference type="FunFam" id="2.10.25.10:FF:000038">
    <property type="entry name" value="Fibrillin 2"/>
    <property type="match status" value="2"/>
</dbReference>
<dbReference type="InterPro" id="IPR018097">
    <property type="entry name" value="EGF_Ca-bd_CS"/>
</dbReference>
<organism evidence="9">
    <name type="scientific">Chromera velia CCMP2878</name>
    <dbReference type="NCBI Taxonomy" id="1169474"/>
    <lineage>
        <taxon>Eukaryota</taxon>
        <taxon>Sar</taxon>
        <taxon>Alveolata</taxon>
        <taxon>Colpodellida</taxon>
        <taxon>Chromeraceae</taxon>
        <taxon>Chromera</taxon>
    </lineage>
</organism>
<dbReference type="GO" id="GO:0005509">
    <property type="term" value="F:calcium ion binding"/>
    <property type="evidence" value="ECO:0007669"/>
    <property type="project" value="InterPro"/>
</dbReference>
<dbReference type="PROSITE" id="PS01187">
    <property type="entry name" value="EGF_CA"/>
    <property type="match status" value="2"/>
</dbReference>
<feature type="region of interest" description="Disordered" evidence="6">
    <location>
        <begin position="1052"/>
        <end position="1071"/>
    </location>
</feature>
<dbReference type="CDD" id="cd00054">
    <property type="entry name" value="EGF_CA"/>
    <property type="match status" value="2"/>
</dbReference>
<keyword evidence="1 5" id="KW-0245">EGF-like domain</keyword>
<keyword evidence="7" id="KW-0812">Transmembrane</keyword>
<feature type="compositionally biased region" description="Basic and acidic residues" evidence="6">
    <location>
        <begin position="401"/>
        <end position="419"/>
    </location>
</feature>
<sequence>MWRTAYGTSCCTFQKTSSVGSFTCACLTGWQDGIGSSASGVNCTDIDECATSMDNCHGNGTCTNTNGSFTCACNAGWSGDGITCADIDECSNSTHDCHANATCTNTTGSFSCSCIAGFAGTGVTCSNVNECTDSKQQDNCHDFATCLDQLNTRYAQELADISTWYENNPSNPDRESLTSGATEDLNDKLDACLANADSATKKSAFTTAGTSIIGNVGSLLSSGVTDTRGLLNSISTAGDKIAETLSTGESVQLVNGGITLTIKTSSADVEEICADSATAAMCMVIPTTEETGSPSASSSSDSWKSLVGAMGVIPSSSLADRVMQLLESELNPNPFAEGRQNSEMIAASRVPIESTTRSYYGDGRSPLRRLDLEDTGTGTKGTREAEEGESNLRENVNLKGLAEKTSEGGDRKGERKNEGDFGEEEEGTIQFEEQSSRKRRRLTSSGTRVSITLPAPSADNLKFRQELLEANRETYALGDTGGTWTEVCVQLDVQNERWTSAGCADPVWSGSSVVCECDLLLTETTIILATQYTAPPTNLPNVDIPVEGRASCGHIWAFVRAFIAMFCGILSFVGGLGYFLFEVVRVEMQLNPRILKKQPRETERGELRYRAAKEGERKEGTWKGEQNGKGRGRDKAWGDSEAPSSLRSGERQREESRVLQQNDRPPWQRNESGTGLERRGRGSRSVFWTFTVSFAPSRLFTKTSFAESEKSSSGGVFGGQDEGASRREWTETGWARDLLYSSKAHMRRLRRYFNPRRVIAFQKAQQQRLAFEGGLQLSRWRRPFYFWSPAYFRRIIRRLLQVECTLALHDLKLMRRSLQMVRAVTPSDETGYRAGGLNRQTNLWFRMNRALKLVRWEMGFTFDVQPVFAIGGNNALQVHIKNTMGDDDEEDGALQAQMQQHVGNKRTSQEKGKRGRRSVERGEQPLKTPPPVRGEEREKEEEEEEENQTLGSRERLLVSEDEEEHSLSSNSSTGRVGRKRGRAFAWGEGGDAVPDESGQNSDEDREGENVDDAIDLMFQSGDLEARGAFVDSEGESVDERMGIEAVRAIRGRVTAEGETGPEGRPRTAPLSVLMASLDDMEVEALASEPEYDEKEKADYDEGGGGGSGKSPAPWRGGREGRRNRALGKESKREKLSPEETLHIGESVEKEEDVQRAEDISIDVRGSVDAEQPSGPKRSTLSAAAMFSLEPPDLFSGGDIDIESEDLDGCFSAVGERGEGLEDQRELHDHAVDETHLKEDNVKEFGRGGLRASEDFSLEEDLGICGMTGLSASLVVQLVDETREVLQTGEGERNEEEERRWGEASEDQLADSVIQIAIDGDSNEHLSMSSESSHPERALLYVDRRETDEQENEEGRCNSSQSSKKRLEISHNEEEEEVTEVRGNFGLASAFQKHKTVSFLPKGAASSSPRSLSRSSHRSFREEEEDALFAQRRFSPRRKTVRSKTKGDSDEKEKKRKKKRVTRAALQMIREKIDEIVEKEDNKASKIAKKRHPMAVVAPTDVSRQGLLPLRNTVKASTAVLRFSDAKDNVNVRDFSTLTDGLLATTRFFLSWLFVLCFCLFVVWDETDANRAPRKPVTQTTSPDEFTTAGYSDLQGFLWVALAKSGTAYFLGLLIVGVFIRPFVAGLWSPDNTVGRLPESAVIHANGPNSQSFGGLGGWKDTRGAMSSLTRGADIRSMKGHDEGGSPFGREGSLVDQTGRSGGGMRLQYYDFGDGLNRFAPPVKLSKTECAKAYLQVRRQEVQLQSLLAIVCASLALLIAGVFVTVWLGVVSIVGRHTDFIAREHSTCLLLLTGLEGFFPLFIGIAHAMILRMSLWGSWLDSILNVAPGLLCFPVLAPGRVLMVGIDTVKALDGTAGSDWVVPPVEENSLEPDDGPLGGDGSSWISF</sequence>
<dbReference type="PROSITE" id="PS00010">
    <property type="entry name" value="ASX_HYDROXYL"/>
    <property type="match status" value="2"/>
</dbReference>
<dbReference type="PhylomeDB" id="A0A0G4FFT6"/>
<feature type="compositionally biased region" description="Basic residues" evidence="6">
    <location>
        <begin position="1433"/>
        <end position="1443"/>
    </location>
</feature>
<dbReference type="InterPro" id="IPR000742">
    <property type="entry name" value="EGF"/>
</dbReference>
<dbReference type="InterPro" id="IPR000152">
    <property type="entry name" value="EGF-type_Asp/Asn_hydroxyl_site"/>
</dbReference>
<dbReference type="SUPFAM" id="SSF57196">
    <property type="entry name" value="EGF/Laminin"/>
    <property type="match status" value="2"/>
</dbReference>
<dbReference type="PROSITE" id="PS50026">
    <property type="entry name" value="EGF_3"/>
    <property type="match status" value="2"/>
</dbReference>
<dbReference type="PANTHER" id="PTHR24034:SF208">
    <property type="entry name" value="INTEGRIN BETA-LIKE PROTEIN C ISOFORM X1"/>
    <property type="match status" value="1"/>
</dbReference>
<reference evidence="9" key="1">
    <citation type="submission" date="2014-11" db="EMBL/GenBank/DDBJ databases">
        <authorList>
            <person name="Otto D Thomas"/>
            <person name="Naeem Raeece"/>
        </authorList>
    </citation>
    <scope>NUCLEOTIDE SEQUENCE</scope>
</reference>
<dbReference type="Gene3D" id="2.10.25.10">
    <property type="entry name" value="Laminin"/>
    <property type="match status" value="2"/>
</dbReference>
<feature type="domain" description="EGF-like" evidence="8">
    <location>
        <begin position="45"/>
        <end position="85"/>
    </location>
</feature>
<proteinExistence type="predicted"/>
<feature type="region of interest" description="Disordered" evidence="6">
    <location>
        <begin position="356"/>
        <end position="453"/>
    </location>
</feature>
<dbReference type="PROSITE" id="PS01186">
    <property type="entry name" value="EGF_2"/>
    <property type="match status" value="2"/>
</dbReference>
<keyword evidence="4" id="KW-1015">Disulfide bond</keyword>
<dbReference type="Pfam" id="PF12947">
    <property type="entry name" value="EGF_3"/>
    <property type="match status" value="1"/>
</dbReference>
<gene>
    <name evidence="9" type="ORF">Cvel_16709</name>
</gene>
<feature type="compositionally biased region" description="Acidic residues" evidence="6">
    <location>
        <begin position="1001"/>
        <end position="1010"/>
    </location>
</feature>
<keyword evidence="7" id="KW-0472">Membrane</keyword>
<feature type="transmembrane region" description="Helical" evidence="7">
    <location>
        <begin position="1788"/>
        <end position="1810"/>
    </location>
</feature>
<feature type="region of interest" description="Disordered" evidence="6">
    <location>
        <begin position="1285"/>
        <end position="1380"/>
    </location>
</feature>
<feature type="transmembrane region" description="Helical" evidence="7">
    <location>
        <begin position="1541"/>
        <end position="1563"/>
    </location>
</feature>
<evidence type="ECO:0000256" key="2">
    <source>
        <dbReference type="ARBA" id="ARBA00022729"/>
    </source>
</evidence>
<evidence type="ECO:0000313" key="9">
    <source>
        <dbReference type="EMBL" id="CEM11913.1"/>
    </source>
</evidence>
<dbReference type="PROSITE" id="PS51257">
    <property type="entry name" value="PROKAR_LIPOPROTEIN"/>
    <property type="match status" value="1"/>
</dbReference>
<name>A0A0G4FFT6_9ALVE</name>
<feature type="compositionally biased region" description="Polar residues" evidence="6">
    <location>
        <begin position="658"/>
        <end position="673"/>
    </location>
</feature>
<feature type="region of interest" description="Disordered" evidence="6">
    <location>
        <begin position="605"/>
        <end position="679"/>
    </location>
</feature>
<feature type="compositionally biased region" description="Basic and acidic residues" evidence="6">
    <location>
        <begin position="907"/>
        <end position="924"/>
    </location>
</feature>
<protein>
    <recommendedName>
        <fullName evidence="8">EGF-like domain-containing protein</fullName>
    </recommendedName>
</protein>
<feature type="compositionally biased region" description="Basic and acidic residues" evidence="6">
    <location>
        <begin position="605"/>
        <end position="638"/>
    </location>
</feature>
<feature type="transmembrane region" description="Helical" evidence="7">
    <location>
        <begin position="1596"/>
        <end position="1619"/>
    </location>
</feature>
<comment type="caution">
    <text evidence="5">Lacks conserved residue(s) required for the propagation of feature annotation.</text>
</comment>
<feature type="region of interest" description="Disordered" evidence="6">
    <location>
        <begin position="1864"/>
        <end position="1886"/>
    </location>
</feature>
<keyword evidence="7" id="KW-1133">Transmembrane helix</keyword>
<evidence type="ECO:0000259" key="8">
    <source>
        <dbReference type="PROSITE" id="PS50026"/>
    </source>
</evidence>
<evidence type="ECO:0000256" key="3">
    <source>
        <dbReference type="ARBA" id="ARBA00022737"/>
    </source>
</evidence>
<feature type="compositionally biased region" description="Polar residues" evidence="6">
    <location>
        <begin position="897"/>
        <end position="906"/>
    </location>
</feature>
<evidence type="ECO:0000256" key="6">
    <source>
        <dbReference type="SAM" id="MobiDB-lite"/>
    </source>
</evidence>
<dbReference type="InterPro" id="IPR001881">
    <property type="entry name" value="EGF-like_Ca-bd_dom"/>
</dbReference>
<feature type="compositionally biased region" description="Acidic residues" evidence="6">
    <location>
        <begin position="938"/>
        <end position="947"/>
    </location>
</feature>
<feature type="compositionally biased region" description="Basic and acidic residues" evidence="6">
    <location>
        <begin position="1285"/>
        <end position="1302"/>
    </location>
</feature>
<dbReference type="Pfam" id="PF07645">
    <property type="entry name" value="EGF_CA"/>
    <property type="match status" value="1"/>
</dbReference>
<dbReference type="EMBL" id="CDMZ01000328">
    <property type="protein sequence ID" value="CEM11913.1"/>
    <property type="molecule type" value="Genomic_DNA"/>
</dbReference>
<dbReference type="SMART" id="SM00181">
    <property type="entry name" value="EGF"/>
    <property type="match status" value="2"/>
</dbReference>
<evidence type="ECO:0000256" key="5">
    <source>
        <dbReference type="PROSITE-ProRule" id="PRU00076"/>
    </source>
</evidence>
<keyword evidence="2" id="KW-0732">Signal</keyword>
<evidence type="ECO:0000256" key="4">
    <source>
        <dbReference type="ARBA" id="ARBA00023157"/>
    </source>
</evidence>